<reference evidence="2" key="1">
    <citation type="submission" date="2021-01" db="EMBL/GenBank/DDBJ databases">
        <authorList>
            <person name="Corre E."/>
            <person name="Pelletier E."/>
            <person name="Niang G."/>
            <person name="Scheremetjew M."/>
            <person name="Finn R."/>
            <person name="Kale V."/>
            <person name="Holt S."/>
            <person name="Cochrane G."/>
            <person name="Meng A."/>
            <person name="Brown T."/>
            <person name="Cohen L."/>
        </authorList>
    </citation>
    <scope>NUCLEOTIDE SEQUENCE</scope>
    <source>
        <strain evidence="2">GSBS06</strain>
    </source>
</reference>
<dbReference type="SUPFAM" id="SSF54495">
    <property type="entry name" value="UBC-like"/>
    <property type="match status" value="1"/>
</dbReference>
<dbReference type="AlphaFoldDB" id="A0A6S8C4U9"/>
<sequence>MADKVVVPRSFKLLDELEQGEKGQGIPHPHAGFISFGLVDSSDMTLSAWNASIIGPQNTNLGDRIFSLSVITNETYPEKAPRVFFKNKMNMPCVNQTTGEVNVDSLANWNRHTCGIISTLCAIRNEMKINSKRPQPPDGEMY</sequence>
<dbReference type="InterPro" id="IPR000608">
    <property type="entry name" value="UBC"/>
</dbReference>
<dbReference type="EMBL" id="HBIN01010511">
    <property type="protein sequence ID" value="CAE0437612.1"/>
    <property type="molecule type" value="Transcribed_RNA"/>
</dbReference>
<evidence type="ECO:0000313" key="3">
    <source>
        <dbReference type="EMBL" id="CAE0437609.1"/>
    </source>
</evidence>
<dbReference type="Pfam" id="PF00179">
    <property type="entry name" value="UQ_con"/>
    <property type="match status" value="1"/>
</dbReference>
<dbReference type="EMBL" id="HBIN01010509">
    <property type="protein sequence ID" value="CAE0437610.1"/>
    <property type="molecule type" value="Transcribed_RNA"/>
</dbReference>
<dbReference type="EMBL" id="HBIN01010508">
    <property type="protein sequence ID" value="CAE0437609.1"/>
    <property type="molecule type" value="Transcribed_RNA"/>
</dbReference>
<organism evidence="2">
    <name type="scientific">Aplanochytrium stocchinoi</name>
    <dbReference type="NCBI Taxonomy" id="215587"/>
    <lineage>
        <taxon>Eukaryota</taxon>
        <taxon>Sar</taxon>
        <taxon>Stramenopiles</taxon>
        <taxon>Bigyra</taxon>
        <taxon>Labyrinthulomycetes</taxon>
        <taxon>Thraustochytrida</taxon>
        <taxon>Thraustochytriidae</taxon>
        <taxon>Aplanochytrium</taxon>
    </lineage>
</organism>
<protein>
    <recommendedName>
        <fullName evidence="1">UBC core domain-containing protein</fullName>
    </recommendedName>
</protein>
<evidence type="ECO:0000259" key="1">
    <source>
        <dbReference type="PROSITE" id="PS50127"/>
    </source>
</evidence>
<evidence type="ECO:0000313" key="5">
    <source>
        <dbReference type="EMBL" id="CAE0437612.1"/>
    </source>
</evidence>
<evidence type="ECO:0000313" key="2">
    <source>
        <dbReference type="EMBL" id="CAE0437606.1"/>
    </source>
</evidence>
<name>A0A6S8C4U9_9STRA</name>
<dbReference type="EMBL" id="HBIN01010505">
    <property type="protein sequence ID" value="CAE0437606.1"/>
    <property type="molecule type" value="Transcribed_RNA"/>
</dbReference>
<gene>
    <name evidence="2" type="ORF">ASTO00021_LOCUS7863</name>
    <name evidence="3" type="ORF">ASTO00021_LOCUS7866</name>
    <name evidence="4" type="ORF">ASTO00021_LOCUS7867</name>
    <name evidence="5" type="ORF">ASTO00021_LOCUS7869</name>
</gene>
<accession>A0A6S8C4U9</accession>
<feature type="domain" description="UBC core" evidence="1">
    <location>
        <begin position="8"/>
        <end position="142"/>
    </location>
</feature>
<dbReference type="PANTHER" id="PTHR24068">
    <property type="entry name" value="UBIQUITIN-CONJUGATING ENZYME E2"/>
    <property type="match status" value="1"/>
</dbReference>
<evidence type="ECO:0000313" key="4">
    <source>
        <dbReference type="EMBL" id="CAE0437610.1"/>
    </source>
</evidence>
<proteinExistence type="predicted"/>
<dbReference type="Gene3D" id="3.10.110.10">
    <property type="entry name" value="Ubiquitin Conjugating Enzyme"/>
    <property type="match status" value="1"/>
</dbReference>
<dbReference type="PROSITE" id="PS50127">
    <property type="entry name" value="UBC_2"/>
    <property type="match status" value="1"/>
</dbReference>
<dbReference type="InterPro" id="IPR016135">
    <property type="entry name" value="UBQ-conjugating_enzyme/RWD"/>
</dbReference>